<comment type="function">
    <text evidence="9 11">Involved in degradation of plant cell walls. Hydrolyzes the feruloyl-arabinose ester bond in arabinoxylans, and the feruloyl-galactose ester bond in pectin. Active against paranitrophenyl-acetate, methyl ferulate and wheat arabinoxylan.</text>
</comment>
<evidence type="ECO:0000256" key="9">
    <source>
        <dbReference type="ARBA" id="ARBA00025250"/>
    </source>
</evidence>
<dbReference type="VEuPathDB" id="FungiDB:GGTG_10576"/>
<dbReference type="AlphaFoldDB" id="J3PAQ1"/>
<dbReference type="OrthoDB" id="424610at2759"/>
<evidence type="ECO:0000256" key="1">
    <source>
        <dbReference type="ARBA" id="ARBA00004613"/>
    </source>
</evidence>
<comment type="catalytic activity">
    <reaction evidence="10 11">
        <text>feruloyl-polysaccharide + H2O = ferulate + polysaccharide.</text>
        <dbReference type="EC" id="3.1.1.73"/>
    </reaction>
</comment>
<proteinExistence type="inferred from homology"/>
<evidence type="ECO:0000256" key="7">
    <source>
        <dbReference type="ARBA" id="ARBA00023277"/>
    </source>
</evidence>
<organism evidence="12">
    <name type="scientific">Gaeumannomyces tritici (strain R3-111a-1)</name>
    <name type="common">Wheat and barley take-all root rot fungus</name>
    <name type="synonym">Gaeumannomyces graminis var. tritici</name>
    <dbReference type="NCBI Taxonomy" id="644352"/>
    <lineage>
        <taxon>Eukaryota</taxon>
        <taxon>Fungi</taxon>
        <taxon>Dikarya</taxon>
        <taxon>Ascomycota</taxon>
        <taxon>Pezizomycotina</taxon>
        <taxon>Sordariomycetes</taxon>
        <taxon>Sordariomycetidae</taxon>
        <taxon>Magnaporthales</taxon>
        <taxon>Magnaporthaceae</taxon>
        <taxon>Gaeumannomyces</taxon>
    </lineage>
</organism>
<dbReference type="PANTHER" id="PTHR38050">
    <property type="match status" value="1"/>
</dbReference>
<dbReference type="ESTHER" id="gagt3-j3paq1">
    <property type="family name" value="FaeC"/>
</dbReference>
<evidence type="ECO:0000256" key="2">
    <source>
        <dbReference type="ARBA" id="ARBA00010278"/>
    </source>
</evidence>
<dbReference type="EMBL" id="GL385400">
    <property type="protein sequence ID" value="EJT71317.1"/>
    <property type="molecule type" value="Genomic_DNA"/>
</dbReference>
<dbReference type="EnsemblFungi" id="EJT71317">
    <property type="protein sequence ID" value="EJT71317"/>
    <property type="gene ID" value="GGTG_10576"/>
</dbReference>
<evidence type="ECO:0000313" key="12">
    <source>
        <dbReference type="EMBL" id="EJT71317.1"/>
    </source>
</evidence>
<dbReference type="HOGENOM" id="CLU_721690_0_0_1"/>
<keyword evidence="5" id="KW-0732">Signal</keyword>
<protein>
    <recommendedName>
        <fullName evidence="11">Feruloyl esterase C</fullName>
        <ecNumber evidence="11">3.1.1.73</ecNumber>
    </recommendedName>
    <alternativeName>
        <fullName evidence="11">Ferulic acid esterase C</fullName>
    </alternativeName>
</protein>
<dbReference type="RefSeq" id="XP_009226714.1">
    <property type="nucleotide sequence ID" value="XM_009228450.1"/>
</dbReference>
<evidence type="ECO:0000256" key="11">
    <source>
        <dbReference type="RuleBase" id="RU367094"/>
    </source>
</evidence>
<evidence type="ECO:0000256" key="6">
    <source>
        <dbReference type="ARBA" id="ARBA00022801"/>
    </source>
</evidence>
<dbReference type="GO" id="GO:0005576">
    <property type="term" value="C:extracellular region"/>
    <property type="evidence" value="ECO:0007669"/>
    <property type="project" value="UniProtKB-SubCell"/>
</dbReference>
<evidence type="ECO:0000313" key="14">
    <source>
        <dbReference type="Proteomes" id="UP000006039"/>
    </source>
</evidence>
<reference evidence="13" key="5">
    <citation type="submission" date="2018-04" db="UniProtKB">
        <authorList>
            <consortium name="EnsemblFungi"/>
        </authorList>
    </citation>
    <scope>IDENTIFICATION</scope>
    <source>
        <strain evidence="13">R3-111a-1</strain>
    </source>
</reference>
<dbReference type="SUPFAM" id="SSF53474">
    <property type="entry name" value="alpha/beta-Hydrolases"/>
    <property type="match status" value="1"/>
</dbReference>
<evidence type="ECO:0000256" key="8">
    <source>
        <dbReference type="ARBA" id="ARBA00023326"/>
    </source>
</evidence>
<evidence type="ECO:0000256" key="10">
    <source>
        <dbReference type="ARBA" id="ARBA00034075"/>
    </source>
</evidence>
<evidence type="ECO:0000256" key="5">
    <source>
        <dbReference type="ARBA" id="ARBA00022729"/>
    </source>
</evidence>
<keyword evidence="6 11" id="KW-0378">Hydrolase</keyword>
<accession>J3PAQ1</accession>
<sequence length="383" mass="40153">MRSSIFLGKVLGTIRPEVAVEMRNGALKSWGAPWLEQQSKTATMVTIKALLGLALTLSAHLAAAEPLHRRQDTSDVPVELAANPSTGCNKAPTITSGTKSITVNGRNRQYVVRVPNNYDRARAYRLIFAFHWVGGTMNDVAGGGTDRELWSYYGQQRVAGEAAILVAPQGNGNGWANSGGEDIAFVDAMVAQLQGGLCVDTRQLYAIGFSYGGSMSYSIACSRAKVFRGVAVISGGQLSGCAGGSDPIAYLGIHGITDGTLGIASGRGLRDRFVRNNGCSSISPSEPARGSGVHVKTEYPGCKAGFPVTWIAFDGGHWPGAVDNGPESGAKSRARINHPINPPAFCKASSPFPPGERQALGINGREPEAAQAPSFGADASVLH</sequence>
<dbReference type="STRING" id="644352.J3PAQ1"/>
<reference evidence="12" key="2">
    <citation type="submission" date="2010-07" db="EMBL/GenBank/DDBJ databases">
        <authorList>
            <consortium name="The Broad Institute Genome Sequencing Platform"/>
            <consortium name="Broad Institute Genome Sequencing Center for Infectious Disease"/>
            <person name="Ma L.-J."/>
            <person name="Dead R."/>
            <person name="Young S."/>
            <person name="Zeng Q."/>
            <person name="Koehrsen M."/>
            <person name="Alvarado L."/>
            <person name="Berlin A."/>
            <person name="Chapman S.B."/>
            <person name="Chen Z."/>
            <person name="Freedman E."/>
            <person name="Gellesch M."/>
            <person name="Goldberg J."/>
            <person name="Griggs A."/>
            <person name="Gujja S."/>
            <person name="Heilman E.R."/>
            <person name="Heiman D."/>
            <person name="Hepburn T."/>
            <person name="Howarth C."/>
            <person name="Jen D."/>
            <person name="Larson L."/>
            <person name="Mehta T."/>
            <person name="Neiman D."/>
            <person name="Pearson M."/>
            <person name="Roberts A."/>
            <person name="Saif S."/>
            <person name="Shea T."/>
            <person name="Shenoy N."/>
            <person name="Sisk P."/>
            <person name="Stolte C."/>
            <person name="Sykes S."/>
            <person name="Walk T."/>
            <person name="White J."/>
            <person name="Yandava C."/>
            <person name="Haas B."/>
            <person name="Nusbaum C."/>
            <person name="Birren B."/>
        </authorList>
    </citation>
    <scope>NUCLEOTIDE SEQUENCE</scope>
    <source>
        <strain evidence="12">R3-111a-1</strain>
    </source>
</reference>
<dbReference type="GeneID" id="20351034"/>
<dbReference type="GO" id="GO:0045493">
    <property type="term" value="P:xylan catabolic process"/>
    <property type="evidence" value="ECO:0007669"/>
    <property type="project" value="UniProtKB-UniRule"/>
</dbReference>
<dbReference type="Proteomes" id="UP000006039">
    <property type="component" value="Unassembled WGS sequence"/>
</dbReference>
<keyword evidence="3 11" id="KW-0964">Secreted</keyword>
<keyword evidence="8 11" id="KW-0624">Polysaccharide degradation</keyword>
<reference evidence="14" key="1">
    <citation type="submission" date="2010-07" db="EMBL/GenBank/DDBJ databases">
        <title>The genome sequence of Gaeumannomyces graminis var. tritici strain R3-111a-1.</title>
        <authorList>
            <consortium name="The Broad Institute Genome Sequencing Platform"/>
            <person name="Ma L.-J."/>
            <person name="Dead R."/>
            <person name="Young S."/>
            <person name="Zeng Q."/>
            <person name="Koehrsen M."/>
            <person name="Alvarado L."/>
            <person name="Berlin A."/>
            <person name="Chapman S.B."/>
            <person name="Chen Z."/>
            <person name="Freedman E."/>
            <person name="Gellesch M."/>
            <person name="Goldberg J."/>
            <person name="Griggs A."/>
            <person name="Gujja S."/>
            <person name="Heilman E.R."/>
            <person name="Heiman D."/>
            <person name="Hepburn T."/>
            <person name="Howarth C."/>
            <person name="Jen D."/>
            <person name="Larson L."/>
            <person name="Mehta T."/>
            <person name="Neiman D."/>
            <person name="Pearson M."/>
            <person name="Roberts A."/>
            <person name="Saif S."/>
            <person name="Shea T."/>
            <person name="Shenoy N."/>
            <person name="Sisk P."/>
            <person name="Stolte C."/>
            <person name="Sykes S."/>
            <person name="Walk T."/>
            <person name="White J."/>
            <person name="Yandava C."/>
            <person name="Haas B."/>
            <person name="Nusbaum C."/>
            <person name="Birren B."/>
        </authorList>
    </citation>
    <scope>NUCLEOTIDE SEQUENCE [LARGE SCALE GENOMIC DNA]</scope>
    <source>
        <strain evidence="14">R3-111a-1</strain>
    </source>
</reference>
<dbReference type="PANTHER" id="PTHR38050:SF1">
    <property type="entry name" value="FERULOYL ESTERASE C"/>
    <property type="match status" value="1"/>
</dbReference>
<evidence type="ECO:0000256" key="4">
    <source>
        <dbReference type="ARBA" id="ARBA00022651"/>
    </source>
</evidence>
<dbReference type="EC" id="3.1.1.73" evidence="11"/>
<gene>
    <name evidence="13" type="primary">20351034</name>
    <name evidence="12" type="ORF">GGTG_10576</name>
</gene>
<comment type="subcellular location">
    <subcellularLocation>
        <location evidence="1 11">Secreted</location>
    </subcellularLocation>
</comment>
<comment type="similarity">
    <text evidence="2 11">Belongs to the faeC family.</text>
</comment>
<keyword evidence="4 11" id="KW-0858">Xylan degradation</keyword>
<keyword evidence="14" id="KW-1185">Reference proteome</keyword>
<dbReference type="InterPro" id="IPR029058">
    <property type="entry name" value="AB_hydrolase_fold"/>
</dbReference>
<dbReference type="GO" id="GO:0030600">
    <property type="term" value="F:feruloyl esterase activity"/>
    <property type="evidence" value="ECO:0007669"/>
    <property type="project" value="UniProtKB-UniRule"/>
</dbReference>
<dbReference type="Gene3D" id="3.40.50.1820">
    <property type="entry name" value="alpha/beta hydrolase"/>
    <property type="match status" value="1"/>
</dbReference>
<name>J3PAQ1_GAET3</name>
<evidence type="ECO:0000313" key="13">
    <source>
        <dbReference type="EnsemblFungi" id="EJT71317"/>
    </source>
</evidence>
<keyword evidence="7 11" id="KW-0119">Carbohydrate metabolism</keyword>
<reference evidence="12" key="3">
    <citation type="submission" date="2010-09" db="EMBL/GenBank/DDBJ databases">
        <title>Annotation of Gaeumannomyces graminis var. tritici R3-111a-1.</title>
        <authorList>
            <consortium name="The Broad Institute Genome Sequencing Platform"/>
            <person name="Ma L.-J."/>
            <person name="Dead R."/>
            <person name="Young S.K."/>
            <person name="Zeng Q."/>
            <person name="Gargeya S."/>
            <person name="Fitzgerald M."/>
            <person name="Haas B."/>
            <person name="Abouelleil A."/>
            <person name="Alvarado L."/>
            <person name="Arachchi H.M."/>
            <person name="Berlin A."/>
            <person name="Brown A."/>
            <person name="Chapman S.B."/>
            <person name="Chen Z."/>
            <person name="Dunbar C."/>
            <person name="Freedman E."/>
            <person name="Gearin G."/>
            <person name="Gellesch M."/>
            <person name="Goldberg J."/>
            <person name="Griggs A."/>
            <person name="Gujja S."/>
            <person name="Heiman D."/>
            <person name="Howarth C."/>
            <person name="Larson L."/>
            <person name="Lui A."/>
            <person name="MacDonald P.J.P."/>
            <person name="Mehta T."/>
            <person name="Montmayeur A."/>
            <person name="Murphy C."/>
            <person name="Neiman D."/>
            <person name="Pearson M."/>
            <person name="Priest M."/>
            <person name="Roberts A."/>
            <person name="Saif S."/>
            <person name="Shea T."/>
            <person name="Shenoy N."/>
            <person name="Sisk P."/>
            <person name="Stolte C."/>
            <person name="Sykes S."/>
            <person name="Yandava C."/>
            <person name="Wortman J."/>
            <person name="Nusbaum C."/>
            <person name="Birren B."/>
        </authorList>
    </citation>
    <scope>NUCLEOTIDE SEQUENCE</scope>
    <source>
        <strain evidence="12">R3-111a-1</strain>
    </source>
</reference>
<dbReference type="eggNOG" id="ENOG502QU71">
    <property type="taxonomic scope" value="Eukaryota"/>
</dbReference>
<dbReference type="InterPro" id="IPR043595">
    <property type="entry name" value="FaeB/C/D"/>
</dbReference>
<evidence type="ECO:0000256" key="3">
    <source>
        <dbReference type="ARBA" id="ARBA00022525"/>
    </source>
</evidence>
<reference evidence="13" key="4">
    <citation type="journal article" date="2015" name="G3 (Bethesda)">
        <title>Genome sequences of three phytopathogenic species of the Magnaporthaceae family of fungi.</title>
        <authorList>
            <person name="Okagaki L.H."/>
            <person name="Nunes C.C."/>
            <person name="Sailsbery J."/>
            <person name="Clay B."/>
            <person name="Brown D."/>
            <person name="John T."/>
            <person name="Oh Y."/>
            <person name="Young N."/>
            <person name="Fitzgerald M."/>
            <person name="Haas B.J."/>
            <person name="Zeng Q."/>
            <person name="Young S."/>
            <person name="Adiconis X."/>
            <person name="Fan L."/>
            <person name="Levin J.Z."/>
            <person name="Mitchell T.K."/>
            <person name="Okubara P.A."/>
            <person name="Farman M.L."/>
            <person name="Kohn L.M."/>
            <person name="Birren B."/>
            <person name="Ma L.-J."/>
            <person name="Dean R.A."/>
        </authorList>
    </citation>
    <scope>NUCLEOTIDE SEQUENCE</scope>
    <source>
        <strain evidence="13">R3-111a-1</strain>
    </source>
</reference>